<gene>
    <name evidence="1" type="ORF">CCMSSC00406_0010319</name>
</gene>
<keyword evidence="2" id="KW-1185">Reference proteome</keyword>
<evidence type="ECO:0000313" key="2">
    <source>
        <dbReference type="Proteomes" id="UP000824881"/>
    </source>
</evidence>
<organism evidence="1 2">
    <name type="scientific">Pleurotus cornucopiae</name>
    <name type="common">Cornucopia mushroom</name>
    <dbReference type="NCBI Taxonomy" id="5321"/>
    <lineage>
        <taxon>Eukaryota</taxon>
        <taxon>Fungi</taxon>
        <taxon>Dikarya</taxon>
        <taxon>Basidiomycota</taxon>
        <taxon>Agaricomycotina</taxon>
        <taxon>Agaricomycetes</taxon>
        <taxon>Agaricomycetidae</taxon>
        <taxon>Agaricales</taxon>
        <taxon>Pleurotineae</taxon>
        <taxon>Pleurotaceae</taxon>
        <taxon>Pleurotus</taxon>
    </lineage>
</organism>
<sequence>MLRRTQLSQLSEDASPRTQIPSKTVANHNHDNDVALDAVQSPPSELPNPFDSPTVPTTADTATSHESTTSSPQSNDIQTADYAPAPINSRPLPMMNTDDVDPQHQEDSSEAQPEDRSKEPPVAEGHAKEDEEDEEYYAPSSSRISRISLAMSDGEVGIGLSLLQDLAGGEGAYGDGEFSSDDEEHTGEWRLNQTEIGGEGIQRSASVSSRSTGLGYHDEGVGEKMADGRESERESYMSEQSRYSVDTMSKELDNLESTMARLRPKSSIEDNFVMLTPTVSSMAISPRISSISSPSSLPPTSPHLPATLPLNLTPRKDTFSINGMGSNGISSATAPVPSPTSPTFSIRTHASTSTTRTTSTTHTARTTRTGYSGTGSIGSGGSDDWDGAGDIYDDYMYRYSTRLSVVSGRIPGGNGRRGSGGSGASLVVGRDTPPVPQTRGSADDVDERFSGKSSVKARPGALDIQLSNRLRSSSSAVGDSEGTKRLNPLDAPGSSKSIASPLLHTTWGDALSSPEEGVDGPSAIRGNPGSTTDSFFDARPGAVGFLRSPTLDGPASAIRQRLEMNLGPNGNDGNVAGAGKNVQINHTSSSMGSASSAIQEQDDASTHGGAGGIVVEDDEQAPDVSLTTAEMGIGDNSFVSADFEGAQESAEPIEGGLREGSKGGNDAIASPGLPLVNPHDSIDNTLDGITRTTSPVPLDPPSASSTSDTILLPATAEIVPPPPSQSPATQLLAAPVSHLRPSLAELRGERDPDSGMRTSLFMPHPNAPKPTVLSQGPMYIRKPTSNVSPPFTAQPYGSQRPSEVGYPSVTLNSRHPSTTATPPPRHPGSGLGGLSRALHMAMTSRGILGRGPTLFARCDVDLASSIGPVAITFSPEPFVGPPPGPANVTGSGGPELMPSVSAPGGGVPGSVTPVRTLSDGSVGAQSDTSSPKPPVGILPTTNGIEVQGSAAASAADTTSGAATPNTGVIPRPNFYPKVPSARPRSRSFSEFGSTSIEVPMPIASDDNTPLKIPSIRTMARSLTASRASQGNTTLSPKPPALKIQSSLRTPYAPSPLSIPSSGLSARGAPKSPTSPLSQSSTSFAPPSPTASSRRHQLRQVTSNPVLAAPPSSPRIVVPPSLSRKRSSGTSPTSPTQQSMSDQVSASTPPRQNSIPDVSAGPSSAASRASVEVENSRGMVASPTPMVTRQLSLRSKLSLPNLRRKQSRQDDTSSIAASSIDNEYETAQAEGMDFELVRPSFSHLHSARTSEDSSFVKDGGSIDLGKPEMTIGGLLRTNSPAMSFSSGQRSPSVADIKTPKVSDSESSSMEGHRQRELRWIALMSSMPASQARKSKKVKKLLIEGVPSSVRYLVWIHLTDGKARNVPKVYDQLMKRGHVPSYEDIQRDVQAYIRENSQPATMRESMMSLLQAYLTMVPDVQYSRGLTLIAGNILLLAPEEDGFWTFVSLMDSYLRPYFSSSSSQMEVDAMLFSRALEANDPQVAKKVLTTMSINPTTICFPWFTSLFVNILPSSYVQRVWDIFLFEGIPFLVRAGLALISTCRRQILEATSPEAVLHLLQHPPSSLLLSSPDAFLSLLNSFKLKDDDFRKQRIKMEAQVKRQTQAPRAPPTSSISLPK</sequence>
<proteinExistence type="predicted"/>
<evidence type="ECO:0000313" key="1">
    <source>
        <dbReference type="EMBL" id="KAG9219730.1"/>
    </source>
</evidence>
<reference evidence="1 2" key="1">
    <citation type="journal article" date="2021" name="Appl. Environ. Microbiol.">
        <title>Genetic linkage and physical mapping for an oyster mushroom Pleurotus cornucopiae and QTL analysis for the trait cap color.</title>
        <authorList>
            <person name="Zhang Y."/>
            <person name="Gao W."/>
            <person name="Sonnenberg A."/>
            <person name="Chen Q."/>
            <person name="Zhang J."/>
            <person name="Huang C."/>
        </authorList>
    </citation>
    <scope>NUCLEOTIDE SEQUENCE [LARGE SCALE GENOMIC DNA]</scope>
    <source>
        <strain evidence="1">CCMSSC00406</strain>
    </source>
</reference>
<comment type="caution">
    <text evidence="1">The sequence shown here is derived from an EMBL/GenBank/DDBJ whole genome shotgun (WGS) entry which is preliminary data.</text>
</comment>
<protein>
    <submittedName>
        <fullName evidence="1">Uncharacterized protein</fullName>
    </submittedName>
</protein>
<dbReference type="Proteomes" id="UP000824881">
    <property type="component" value="Unassembled WGS sequence"/>
</dbReference>
<accession>A0ACB7IP62</accession>
<dbReference type="EMBL" id="WQMT02000008">
    <property type="protein sequence ID" value="KAG9219730.1"/>
    <property type="molecule type" value="Genomic_DNA"/>
</dbReference>
<name>A0ACB7IP62_PLECO</name>